<dbReference type="SUPFAM" id="SSF51735">
    <property type="entry name" value="NAD(P)-binding Rossmann-fold domains"/>
    <property type="match status" value="1"/>
</dbReference>
<accession>A0A143BWG9</accession>
<dbReference type="GO" id="GO:0016491">
    <property type="term" value="F:oxidoreductase activity"/>
    <property type="evidence" value="ECO:0007669"/>
    <property type="project" value="UniProtKB-KW"/>
</dbReference>
<keyword evidence="4" id="KW-1185">Reference proteome</keyword>
<dbReference type="EMBL" id="CP015098">
    <property type="protein sequence ID" value="AMW09179.1"/>
    <property type="molecule type" value="Genomic_DNA"/>
</dbReference>
<dbReference type="Pfam" id="PF03807">
    <property type="entry name" value="F420_oxidored"/>
    <property type="match status" value="1"/>
</dbReference>
<dbReference type="InterPro" id="IPR028939">
    <property type="entry name" value="P5C_Rdtase_cat_N"/>
</dbReference>
<dbReference type="Proteomes" id="UP000076096">
    <property type="component" value="Chromosome"/>
</dbReference>
<feature type="domain" description="Pyrroline-5-carboxylate reductase catalytic N-terminal" evidence="2">
    <location>
        <begin position="2"/>
        <end position="95"/>
    </location>
</feature>
<dbReference type="InterPro" id="IPR051267">
    <property type="entry name" value="STEAP_metalloreductase"/>
</dbReference>
<protein>
    <submittedName>
        <fullName evidence="3">NADP oxidoreductase</fullName>
    </submittedName>
</protein>
<gene>
    <name evidence="3" type="ORF">A4E84_06530</name>
</gene>
<reference evidence="4" key="1">
    <citation type="submission" date="2016-04" db="EMBL/GenBank/DDBJ databases">
        <authorList>
            <person name="Zhang B."/>
        </authorList>
    </citation>
    <scope>NUCLEOTIDE SEQUENCE [LARGE SCALE GENOMIC DNA]</scope>
    <source>
        <strain evidence="4">S10</strain>
    </source>
</reference>
<proteinExistence type="predicted"/>
<dbReference type="PANTHER" id="PTHR14239">
    <property type="entry name" value="DUDULIN-RELATED"/>
    <property type="match status" value="1"/>
</dbReference>
<sequence>MRIGILGTGTLAAALGEGWARAGHEVVIGGRSQVKAEKLAERLDHEVLAVAPREAVTGRDAVLLAVSWDGVEEMLGMVGASDGVLQGMPLIDPTNAVTHGVGTLLTEHGEAMAGRIAGLAPGARVVKAFHLFPADQWTSPIGGGQSRVTVAMCGDDATALHVVGELVRDVGGVPATLGTLDRVRQLEEVAGFVIGLAFAGFDPGSAVPHVPSNDRRADSQW</sequence>
<keyword evidence="1" id="KW-0560">Oxidoreductase</keyword>
<dbReference type="STRING" id="1783515.A4E84_06530"/>
<evidence type="ECO:0000313" key="4">
    <source>
        <dbReference type="Proteomes" id="UP000076096"/>
    </source>
</evidence>
<dbReference type="Gene3D" id="3.40.50.720">
    <property type="entry name" value="NAD(P)-binding Rossmann-like Domain"/>
    <property type="match status" value="1"/>
</dbReference>
<evidence type="ECO:0000259" key="2">
    <source>
        <dbReference type="Pfam" id="PF03807"/>
    </source>
</evidence>
<evidence type="ECO:0000313" key="3">
    <source>
        <dbReference type="EMBL" id="AMW09179.1"/>
    </source>
</evidence>
<evidence type="ECO:0000256" key="1">
    <source>
        <dbReference type="ARBA" id="ARBA00023002"/>
    </source>
</evidence>
<name>A0A143BWG9_9ACTN</name>
<dbReference type="AlphaFoldDB" id="A0A143BWG9"/>
<dbReference type="InterPro" id="IPR036291">
    <property type="entry name" value="NAD(P)-bd_dom_sf"/>
</dbReference>
<organism evidence="3 4">
    <name type="scientific">Streptomyces qaidamensis</name>
    <dbReference type="NCBI Taxonomy" id="1783515"/>
    <lineage>
        <taxon>Bacteria</taxon>
        <taxon>Bacillati</taxon>
        <taxon>Actinomycetota</taxon>
        <taxon>Actinomycetes</taxon>
        <taxon>Kitasatosporales</taxon>
        <taxon>Streptomycetaceae</taxon>
        <taxon>Streptomyces</taxon>
        <taxon>Streptomyces aurantiacus group</taxon>
    </lineage>
</organism>
<dbReference type="KEGG" id="stsi:A4E84_06530"/>
<dbReference type="RefSeq" id="WP_062925635.1">
    <property type="nucleotide sequence ID" value="NZ_CP015098.1"/>
</dbReference>